<evidence type="ECO:0000313" key="3">
    <source>
        <dbReference type="Proteomes" id="UP000271339"/>
    </source>
</evidence>
<organism evidence="2 3">
    <name type="scientific">Ulvibacter antarcticus</name>
    <dbReference type="NCBI Taxonomy" id="442714"/>
    <lineage>
        <taxon>Bacteria</taxon>
        <taxon>Pseudomonadati</taxon>
        <taxon>Bacteroidota</taxon>
        <taxon>Flavobacteriia</taxon>
        <taxon>Flavobacteriales</taxon>
        <taxon>Flavobacteriaceae</taxon>
        <taxon>Ulvibacter</taxon>
    </lineage>
</organism>
<keyword evidence="3" id="KW-1185">Reference proteome</keyword>
<feature type="compositionally biased region" description="Polar residues" evidence="1">
    <location>
        <begin position="44"/>
        <end position="53"/>
    </location>
</feature>
<accession>A0A3L9Z213</accession>
<proteinExistence type="predicted"/>
<evidence type="ECO:0000313" key="2">
    <source>
        <dbReference type="EMBL" id="RMA66160.1"/>
    </source>
</evidence>
<protein>
    <submittedName>
        <fullName evidence="2">Uncharacterized protein</fullName>
    </submittedName>
</protein>
<reference evidence="2 3" key="1">
    <citation type="submission" date="2018-10" db="EMBL/GenBank/DDBJ databases">
        <title>Genomic Encyclopedia of Archaeal and Bacterial Type Strains, Phase II (KMG-II): from individual species to whole genera.</title>
        <authorList>
            <person name="Goeker M."/>
        </authorList>
    </citation>
    <scope>NUCLEOTIDE SEQUENCE [LARGE SCALE GENOMIC DNA]</scope>
    <source>
        <strain evidence="2 3">DSM 23424</strain>
    </source>
</reference>
<feature type="compositionally biased region" description="Basic and acidic residues" evidence="1">
    <location>
        <begin position="18"/>
        <end position="42"/>
    </location>
</feature>
<comment type="caution">
    <text evidence="2">The sequence shown here is derived from an EMBL/GenBank/DDBJ whole genome shotgun (WGS) entry which is preliminary data.</text>
</comment>
<evidence type="ECO:0000256" key="1">
    <source>
        <dbReference type="SAM" id="MobiDB-lite"/>
    </source>
</evidence>
<gene>
    <name evidence="2" type="ORF">BXY75_0579</name>
</gene>
<sequence length="53" mass="6135">MAKKGKAKNSKNKAKHSKLMDRKQNKLRKEKETRATKLKEIIQKANNTQGQDL</sequence>
<feature type="compositionally biased region" description="Basic residues" evidence="1">
    <location>
        <begin position="1"/>
        <end position="17"/>
    </location>
</feature>
<name>A0A3L9Z213_9FLAO</name>
<dbReference type="Proteomes" id="UP000271339">
    <property type="component" value="Unassembled WGS sequence"/>
</dbReference>
<dbReference type="AlphaFoldDB" id="A0A3L9Z213"/>
<feature type="region of interest" description="Disordered" evidence="1">
    <location>
        <begin position="1"/>
        <end position="53"/>
    </location>
</feature>
<dbReference type="EMBL" id="REFC01000011">
    <property type="protein sequence ID" value="RMA66160.1"/>
    <property type="molecule type" value="Genomic_DNA"/>
</dbReference>